<name>A0ABY5XBK9_ERWPY</name>
<sequence>MDFEILFDDTVLTLFPPLEANNFCNNKFISMINDFEDGGWRLKKFHRFVWDNIIETALSFKEREALISDPHSALASAAQNLRLTDKLDDISQGSELAEIFLYGLMKHHFKALPVVPKIFYKQNVQDNAKGADSVHIVIDEAGEFTLWFGEAKFYNSIGNDRINSITESVKNSLNTDKLRKENSVILNVNDIKELILDEGIKDDVFKCLSNANSIDNIKGKINIPILIIHECNTTSKATCISEAYKKEIIDFHKERTVAYFRKNRQKIQSLFGYENIKFHLILFPVPNKKSIIDNFVKSVSFYKEQ</sequence>
<evidence type="ECO:0000259" key="1">
    <source>
        <dbReference type="Pfam" id="PF08878"/>
    </source>
</evidence>
<dbReference type="Pfam" id="PF08878">
    <property type="entry name" value="HamA"/>
    <property type="match status" value="1"/>
</dbReference>
<dbReference type="InterPro" id="IPR014976">
    <property type="entry name" value="AbpA_HamA_C"/>
</dbReference>
<accession>A0ABY5XBK9</accession>
<feature type="domain" description="Anti-bacteriophage protein A/HamA C-terminal" evidence="1">
    <location>
        <begin position="31"/>
        <end position="297"/>
    </location>
</feature>
<keyword evidence="3" id="KW-1185">Reference proteome</keyword>
<organism evidence="2 3">
    <name type="scientific">Erwinia pyrifoliae</name>
    <dbReference type="NCBI Taxonomy" id="79967"/>
    <lineage>
        <taxon>Bacteria</taxon>
        <taxon>Pseudomonadati</taxon>
        <taxon>Pseudomonadota</taxon>
        <taxon>Gammaproteobacteria</taxon>
        <taxon>Enterobacterales</taxon>
        <taxon>Erwiniaceae</taxon>
        <taxon>Erwinia</taxon>
    </lineage>
</organism>
<proteinExistence type="predicted"/>
<evidence type="ECO:0000313" key="3">
    <source>
        <dbReference type="Proteomes" id="UP001058553"/>
    </source>
</evidence>
<dbReference type="RefSeq" id="WP_259826217.1">
    <property type="nucleotide sequence ID" value="NZ_CP103445.1"/>
</dbReference>
<gene>
    <name evidence="2" type="ORF">NYP84_06400</name>
</gene>
<protein>
    <submittedName>
        <fullName evidence="2">DUF1837 domain-containing protein</fullName>
    </submittedName>
</protein>
<dbReference type="Proteomes" id="UP001058553">
    <property type="component" value="Chromosome"/>
</dbReference>
<evidence type="ECO:0000313" key="2">
    <source>
        <dbReference type="EMBL" id="UWS34786.1"/>
    </source>
</evidence>
<dbReference type="EMBL" id="CP103445">
    <property type="protein sequence ID" value="UWS34786.1"/>
    <property type="molecule type" value="Genomic_DNA"/>
</dbReference>
<reference evidence="2" key="1">
    <citation type="submission" date="2022-07" db="EMBL/GenBank/DDBJ databases">
        <title>Genetic diversity of Erwinia pyrifoliae.</title>
        <authorList>
            <person name="Park D.S."/>
            <person name="Ham H."/>
        </authorList>
    </citation>
    <scope>NUCLEOTIDE SEQUENCE</scope>
    <source>
        <strain evidence="2">CP201486</strain>
    </source>
</reference>